<dbReference type="Proteomes" id="UP001066276">
    <property type="component" value="Chromosome 4_2"/>
</dbReference>
<evidence type="ECO:0000256" key="1">
    <source>
        <dbReference type="SAM" id="MobiDB-lite"/>
    </source>
</evidence>
<evidence type="ECO:0000313" key="3">
    <source>
        <dbReference type="Proteomes" id="UP001066276"/>
    </source>
</evidence>
<name>A0AAV7SDA5_PLEWA</name>
<feature type="compositionally biased region" description="Low complexity" evidence="1">
    <location>
        <begin position="76"/>
        <end position="96"/>
    </location>
</feature>
<feature type="region of interest" description="Disordered" evidence="1">
    <location>
        <begin position="75"/>
        <end position="96"/>
    </location>
</feature>
<comment type="caution">
    <text evidence="2">The sequence shown here is derived from an EMBL/GenBank/DDBJ whole genome shotgun (WGS) entry which is preliminary data.</text>
</comment>
<accession>A0AAV7SDA5</accession>
<feature type="region of interest" description="Disordered" evidence="1">
    <location>
        <begin position="1"/>
        <end position="21"/>
    </location>
</feature>
<keyword evidence="3" id="KW-1185">Reference proteome</keyword>
<protein>
    <submittedName>
        <fullName evidence="2">Uncharacterized protein</fullName>
    </submittedName>
</protein>
<dbReference type="AlphaFoldDB" id="A0AAV7SDA5"/>
<reference evidence="2" key="1">
    <citation type="journal article" date="2022" name="bioRxiv">
        <title>Sequencing and chromosome-scale assembly of the giantPleurodeles waltlgenome.</title>
        <authorList>
            <person name="Brown T."/>
            <person name="Elewa A."/>
            <person name="Iarovenko S."/>
            <person name="Subramanian E."/>
            <person name="Araus A.J."/>
            <person name="Petzold A."/>
            <person name="Susuki M."/>
            <person name="Suzuki K.-i.T."/>
            <person name="Hayashi T."/>
            <person name="Toyoda A."/>
            <person name="Oliveira C."/>
            <person name="Osipova E."/>
            <person name="Leigh N.D."/>
            <person name="Simon A."/>
            <person name="Yun M.H."/>
        </authorList>
    </citation>
    <scope>NUCLEOTIDE SEQUENCE</scope>
    <source>
        <strain evidence="2">20211129_DDA</strain>
        <tissue evidence="2">Liver</tissue>
    </source>
</reference>
<proteinExistence type="predicted"/>
<dbReference type="EMBL" id="JANPWB010000008">
    <property type="protein sequence ID" value="KAJ1162537.1"/>
    <property type="molecule type" value="Genomic_DNA"/>
</dbReference>
<feature type="compositionally biased region" description="Basic and acidic residues" evidence="1">
    <location>
        <begin position="7"/>
        <end position="20"/>
    </location>
</feature>
<sequence length="96" mass="10168">MTLESKASNDGRSRTKDLTEKGASLACCPKRVVLGSPAPSPAWEPGARSRAEMVRAYAVLRACHHVAARIPHNCLPPRAARSSRPSLSPAGAAPRQ</sequence>
<organism evidence="2 3">
    <name type="scientific">Pleurodeles waltl</name>
    <name type="common">Iberian ribbed newt</name>
    <dbReference type="NCBI Taxonomy" id="8319"/>
    <lineage>
        <taxon>Eukaryota</taxon>
        <taxon>Metazoa</taxon>
        <taxon>Chordata</taxon>
        <taxon>Craniata</taxon>
        <taxon>Vertebrata</taxon>
        <taxon>Euteleostomi</taxon>
        <taxon>Amphibia</taxon>
        <taxon>Batrachia</taxon>
        <taxon>Caudata</taxon>
        <taxon>Salamandroidea</taxon>
        <taxon>Salamandridae</taxon>
        <taxon>Pleurodelinae</taxon>
        <taxon>Pleurodeles</taxon>
    </lineage>
</organism>
<evidence type="ECO:0000313" key="2">
    <source>
        <dbReference type="EMBL" id="KAJ1162537.1"/>
    </source>
</evidence>
<gene>
    <name evidence="2" type="ORF">NDU88_003005</name>
</gene>